<dbReference type="GO" id="GO:0005509">
    <property type="term" value="F:calcium ion binding"/>
    <property type="evidence" value="ECO:0007669"/>
    <property type="project" value="TreeGrafter"/>
</dbReference>
<dbReference type="PANTHER" id="PTHR10024">
    <property type="entry name" value="SYNAPTOTAGMIN"/>
    <property type="match status" value="1"/>
</dbReference>
<dbReference type="GO" id="GO:0005544">
    <property type="term" value="F:calcium-dependent phospholipid binding"/>
    <property type="evidence" value="ECO:0007669"/>
    <property type="project" value="TreeGrafter"/>
</dbReference>
<dbReference type="RefSeq" id="XP_011503251.1">
    <property type="nucleotide sequence ID" value="XM_011504949.1"/>
</dbReference>
<evidence type="ECO:0000259" key="3">
    <source>
        <dbReference type="PROSITE" id="PS50004"/>
    </source>
</evidence>
<dbReference type="GO" id="GO:0005886">
    <property type="term" value="C:plasma membrane"/>
    <property type="evidence" value="ECO:0007669"/>
    <property type="project" value="TreeGrafter"/>
</dbReference>
<organism evidence="4 5">
    <name type="scientific">Ceratosolen solmsi marchali</name>
    <dbReference type="NCBI Taxonomy" id="326594"/>
    <lineage>
        <taxon>Eukaryota</taxon>
        <taxon>Metazoa</taxon>
        <taxon>Ecdysozoa</taxon>
        <taxon>Arthropoda</taxon>
        <taxon>Hexapoda</taxon>
        <taxon>Insecta</taxon>
        <taxon>Pterygota</taxon>
        <taxon>Neoptera</taxon>
        <taxon>Endopterygota</taxon>
        <taxon>Hymenoptera</taxon>
        <taxon>Apocrita</taxon>
        <taxon>Proctotrupomorpha</taxon>
        <taxon>Chalcidoidea</taxon>
        <taxon>Agaonidae</taxon>
        <taxon>Agaoninae</taxon>
        <taxon>Ceratosolen</taxon>
    </lineage>
</organism>
<accession>A0AAJ7E0K2</accession>
<dbReference type="PANTHER" id="PTHR10024:SF378">
    <property type="entry name" value="SYNAPTOTAGMIN BETA, ISOFORM D"/>
    <property type="match status" value="1"/>
</dbReference>
<evidence type="ECO:0000256" key="1">
    <source>
        <dbReference type="ARBA" id="ARBA00022737"/>
    </source>
</evidence>
<dbReference type="Proteomes" id="UP000695007">
    <property type="component" value="Unplaced"/>
</dbReference>
<evidence type="ECO:0000256" key="2">
    <source>
        <dbReference type="SAM" id="MobiDB-lite"/>
    </source>
</evidence>
<sequence length="592" mass="65463">MDSETMVPLKPMAAKMIKVLKCVKVPDKLSEVFENVLELASGPPARSLKTQGSADTTTSKIGAITGVAFIRGRWTQRHKQVASMAQDSEEQQTNSEEFNVTKEQRHIQSSTTSNSGPKTAQRRSTNHVAPVMSRVLSSFSGQLSIGSQEQLSIVEQSQIRTYEPNGRQQQQQQQHQHNKVLHIAPPYPSSNSIRRLHLDFSSRSPSPIWAASSDGRNSSPLDLASSSLLSLVNSQAVANSSSGNCSRRSSIDYVRCLSPLRIPPPRTYFTSYGDGNSAPPASPLGSLQPNLYHRNSGPLFLNSTQRSGKILGQLHLRLSYDFDKSDLNIHLIEAHELARSEQGGFNYPYVKLTLSPEVDTRKRQTSIHHNDPNPYFDQHFKFPVSYEELQDKTLLLQVLDYDRFSRNDVVGSVRVAMEQLELSSSSSSIEVWGEINRERKPPEETQEILISLSYLPSAERLTLIVLKARNLFPTSGKDSLDPFVKVGLMSGEKRVKKKKTAVRKATRCPIWNEAMSFNVPAASLASSAIEICVADSSSELIGNNAIVGSCIVGPGIGVTSFPDSSAANPSKEHWIHMTHSPRKAIAMWHTLH</sequence>
<dbReference type="PROSITE" id="PS50004">
    <property type="entry name" value="C2"/>
    <property type="match status" value="2"/>
</dbReference>
<keyword evidence="4" id="KW-1185">Reference proteome</keyword>
<feature type="compositionally biased region" description="Polar residues" evidence="2">
    <location>
        <begin position="83"/>
        <end position="98"/>
    </location>
</feature>
<dbReference type="Pfam" id="PF00168">
    <property type="entry name" value="C2"/>
    <property type="match status" value="2"/>
</dbReference>
<dbReference type="GO" id="GO:0001786">
    <property type="term" value="F:phosphatidylserine binding"/>
    <property type="evidence" value="ECO:0007669"/>
    <property type="project" value="TreeGrafter"/>
</dbReference>
<dbReference type="InterPro" id="IPR000008">
    <property type="entry name" value="C2_dom"/>
</dbReference>
<feature type="domain" description="C2" evidence="3">
    <location>
        <begin position="444"/>
        <end position="575"/>
    </location>
</feature>
<dbReference type="KEGG" id="csol:105366491"/>
<reference evidence="5" key="1">
    <citation type="submission" date="2025-08" db="UniProtKB">
        <authorList>
            <consortium name="RefSeq"/>
        </authorList>
    </citation>
    <scope>IDENTIFICATION</scope>
</reference>
<keyword evidence="1" id="KW-0677">Repeat</keyword>
<evidence type="ECO:0000313" key="4">
    <source>
        <dbReference type="Proteomes" id="UP000695007"/>
    </source>
</evidence>
<dbReference type="PRINTS" id="PR00399">
    <property type="entry name" value="SYNAPTOTAGMN"/>
</dbReference>
<dbReference type="SUPFAM" id="SSF49562">
    <property type="entry name" value="C2 domain (Calcium/lipid-binding domain, CaLB)"/>
    <property type="match status" value="2"/>
</dbReference>
<proteinExistence type="predicted"/>
<gene>
    <name evidence="5" type="primary">LOC105366491</name>
</gene>
<dbReference type="GO" id="GO:0030276">
    <property type="term" value="F:clathrin binding"/>
    <property type="evidence" value="ECO:0007669"/>
    <property type="project" value="TreeGrafter"/>
</dbReference>
<dbReference type="AlphaFoldDB" id="A0AAJ7E0K2"/>
<dbReference type="Gene3D" id="2.60.40.150">
    <property type="entry name" value="C2 domain"/>
    <property type="match status" value="2"/>
</dbReference>
<protein>
    <submittedName>
        <fullName evidence="5">Synaptotagmin-6</fullName>
    </submittedName>
</protein>
<feature type="domain" description="C2" evidence="3">
    <location>
        <begin position="310"/>
        <end position="433"/>
    </location>
</feature>
<name>A0AAJ7E0K2_9HYME</name>
<dbReference type="GeneID" id="105366491"/>
<dbReference type="GO" id="GO:0000149">
    <property type="term" value="F:SNARE binding"/>
    <property type="evidence" value="ECO:0007669"/>
    <property type="project" value="TreeGrafter"/>
</dbReference>
<evidence type="ECO:0000313" key="5">
    <source>
        <dbReference type="RefSeq" id="XP_011503251.1"/>
    </source>
</evidence>
<dbReference type="InterPro" id="IPR001565">
    <property type="entry name" value="Synaptotagmin"/>
</dbReference>
<feature type="compositionally biased region" description="Polar residues" evidence="2">
    <location>
        <begin position="107"/>
        <end position="119"/>
    </location>
</feature>
<feature type="region of interest" description="Disordered" evidence="2">
    <location>
        <begin position="80"/>
        <end position="127"/>
    </location>
</feature>
<dbReference type="SMART" id="SM00239">
    <property type="entry name" value="C2"/>
    <property type="match status" value="2"/>
</dbReference>
<dbReference type="InterPro" id="IPR035892">
    <property type="entry name" value="C2_domain_sf"/>
</dbReference>
<dbReference type="GO" id="GO:0017156">
    <property type="term" value="P:calcium-ion regulated exocytosis"/>
    <property type="evidence" value="ECO:0007669"/>
    <property type="project" value="TreeGrafter"/>
</dbReference>
<dbReference type="CDD" id="cd00276">
    <property type="entry name" value="C2B_Synaptotagmin"/>
    <property type="match status" value="1"/>
</dbReference>
<dbReference type="FunFam" id="2.60.40.150:FF:000179">
    <property type="entry name" value="synaptotagmin-5 isoform X2"/>
    <property type="match status" value="1"/>
</dbReference>
<dbReference type="GO" id="GO:0070382">
    <property type="term" value="C:exocytic vesicle"/>
    <property type="evidence" value="ECO:0007669"/>
    <property type="project" value="TreeGrafter"/>
</dbReference>
<feature type="region of interest" description="Disordered" evidence="2">
    <location>
        <begin position="162"/>
        <end position="187"/>
    </location>
</feature>